<evidence type="ECO:0000259" key="6">
    <source>
        <dbReference type="PROSITE" id="PS51387"/>
    </source>
</evidence>
<dbReference type="Gene3D" id="3.30.70.2740">
    <property type="match status" value="1"/>
</dbReference>
<organism evidence="7 8">
    <name type="scientific">Cryobacterium fucosi</name>
    <dbReference type="NCBI Taxonomy" id="1259157"/>
    <lineage>
        <taxon>Bacteria</taxon>
        <taxon>Bacillati</taxon>
        <taxon>Actinomycetota</taxon>
        <taxon>Actinomycetes</taxon>
        <taxon>Micrococcales</taxon>
        <taxon>Microbacteriaceae</taxon>
        <taxon>Cryobacterium</taxon>
    </lineage>
</organism>
<evidence type="ECO:0000256" key="5">
    <source>
        <dbReference type="SAM" id="MobiDB-lite"/>
    </source>
</evidence>
<dbReference type="OrthoDB" id="9811557at2"/>
<evidence type="ECO:0000256" key="4">
    <source>
        <dbReference type="ARBA" id="ARBA00023002"/>
    </source>
</evidence>
<dbReference type="InterPro" id="IPR051914">
    <property type="entry name" value="FAD-linked_OxidoTrans_Type4"/>
</dbReference>
<evidence type="ECO:0000256" key="1">
    <source>
        <dbReference type="ARBA" id="ARBA00001974"/>
    </source>
</evidence>
<keyword evidence="3" id="KW-0274">FAD</keyword>
<dbReference type="Gene3D" id="3.30.465.10">
    <property type="match status" value="1"/>
</dbReference>
<evidence type="ECO:0000313" key="7">
    <source>
        <dbReference type="EMBL" id="TFD82189.1"/>
    </source>
</evidence>
<dbReference type="Proteomes" id="UP000298313">
    <property type="component" value="Unassembled WGS sequence"/>
</dbReference>
<feature type="region of interest" description="Disordered" evidence="5">
    <location>
        <begin position="1"/>
        <end position="40"/>
    </location>
</feature>
<dbReference type="EMBL" id="SOHH01000027">
    <property type="protein sequence ID" value="TFD82189.1"/>
    <property type="molecule type" value="Genomic_DNA"/>
</dbReference>
<dbReference type="Pfam" id="PF01565">
    <property type="entry name" value="FAD_binding_4"/>
    <property type="match status" value="1"/>
</dbReference>
<dbReference type="InterPro" id="IPR006094">
    <property type="entry name" value="Oxid_FAD_bind_N"/>
</dbReference>
<keyword evidence="8" id="KW-1185">Reference proteome</keyword>
<dbReference type="Gene3D" id="1.10.45.10">
    <property type="entry name" value="Vanillyl-alcohol Oxidase, Chain A, domain 4"/>
    <property type="match status" value="1"/>
</dbReference>
<dbReference type="GO" id="GO:0071949">
    <property type="term" value="F:FAD binding"/>
    <property type="evidence" value="ECO:0007669"/>
    <property type="project" value="InterPro"/>
</dbReference>
<dbReference type="Pfam" id="PF02913">
    <property type="entry name" value="FAD-oxidase_C"/>
    <property type="match status" value="1"/>
</dbReference>
<proteinExistence type="predicted"/>
<evidence type="ECO:0000256" key="3">
    <source>
        <dbReference type="ARBA" id="ARBA00022827"/>
    </source>
</evidence>
<dbReference type="InterPro" id="IPR036318">
    <property type="entry name" value="FAD-bd_PCMH-like_sf"/>
</dbReference>
<accession>A0A4R9BE31</accession>
<dbReference type="SUPFAM" id="SSF56176">
    <property type="entry name" value="FAD-binding/transporter-associated domain-like"/>
    <property type="match status" value="1"/>
</dbReference>
<evidence type="ECO:0000313" key="8">
    <source>
        <dbReference type="Proteomes" id="UP000298313"/>
    </source>
</evidence>
<feature type="domain" description="FAD-binding PCMH-type" evidence="6">
    <location>
        <begin position="78"/>
        <end position="257"/>
    </location>
</feature>
<dbReference type="InterPro" id="IPR016171">
    <property type="entry name" value="Vanillyl_alc_oxidase_C-sub2"/>
</dbReference>
<dbReference type="PROSITE" id="PS51387">
    <property type="entry name" value="FAD_PCMH"/>
    <property type="match status" value="1"/>
</dbReference>
<protein>
    <submittedName>
        <fullName evidence="7">FAD-binding protein</fullName>
    </submittedName>
</protein>
<dbReference type="InterPro" id="IPR016164">
    <property type="entry name" value="FAD-linked_Oxase-like_C"/>
</dbReference>
<dbReference type="AlphaFoldDB" id="A0A4R9BE31"/>
<dbReference type="SUPFAM" id="SSF55103">
    <property type="entry name" value="FAD-linked oxidases, C-terminal domain"/>
    <property type="match status" value="1"/>
</dbReference>
<gene>
    <name evidence="7" type="ORF">E3T48_02500</name>
</gene>
<dbReference type="InterPro" id="IPR004113">
    <property type="entry name" value="FAD-bd_oxidored_4_C"/>
</dbReference>
<feature type="compositionally biased region" description="Basic and acidic residues" evidence="5">
    <location>
        <begin position="13"/>
        <end position="22"/>
    </location>
</feature>
<dbReference type="GO" id="GO:0016491">
    <property type="term" value="F:oxidoreductase activity"/>
    <property type="evidence" value="ECO:0007669"/>
    <property type="project" value="UniProtKB-KW"/>
</dbReference>
<dbReference type="PANTHER" id="PTHR42934">
    <property type="entry name" value="GLYCOLATE OXIDASE SUBUNIT GLCD"/>
    <property type="match status" value="1"/>
</dbReference>
<dbReference type="InterPro" id="IPR016166">
    <property type="entry name" value="FAD-bd_PCMH"/>
</dbReference>
<comment type="caution">
    <text evidence="7">The sequence shown here is derived from an EMBL/GenBank/DDBJ whole genome shotgun (WGS) entry which is preliminary data.</text>
</comment>
<name>A0A4R9BE31_9MICO</name>
<dbReference type="PANTHER" id="PTHR42934:SF2">
    <property type="entry name" value="GLYCOLATE OXIDASE SUBUNIT GLCD"/>
    <property type="match status" value="1"/>
</dbReference>
<evidence type="ECO:0000256" key="2">
    <source>
        <dbReference type="ARBA" id="ARBA00022630"/>
    </source>
</evidence>
<keyword evidence="4" id="KW-0560">Oxidoreductase</keyword>
<comment type="cofactor">
    <cofactor evidence="1">
        <name>FAD</name>
        <dbReference type="ChEBI" id="CHEBI:57692"/>
    </cofactor>
</comment>
<dbReference type="InterPro" id="IPR016169">
    <property type="entry name" value="FAD-bd_PCMH_sub2"/>
</dbReference>
<sequence>MPSAESETFAPRDPARLTRCDRLPPLPAAHTPTAEASVTTTAPKPTLLDALAEVLPAGQLITGEKTGGYLRDQSDSTAAGVPFAVALPVNTEQVAAVVAFAAAHRIPIVPQGARTGLAGGANAIEGSIVLSTTRLNKIVSVDAEDQTATVQAGVRTYALARAAAAVGLFYPPDPGSWKGSTVGGNVATNAGGMLCVKYGVTGNFVRQLTVVLADGSIVRTGQRTIKGVTGYDLTSLLVGSEGTLGIITEITVGLLPAPAPASGVSATFAGTEAALAAAALIVASNRRPSILEYLDGPSITAINAFDPESKLPAGAAALLLVQSDQAGQAHDDVEEYAAILRAEGATEVLVAHDPAHLDQLMTARRLLQPALQAARGSSLNEDITVPRSQLQALLTGLTEISRDLSIPIGTGGHLGDGNLHPMIGFDAGNPAEVEAAHEAFARVIRLAISLGGSASGEHGIGMLKQAHLDDELGPILRDLQRRVKAAFDPDSLLNPGKKL</sequence>
<reference evidence="7 8" key="1">
    <citation type="submission" date="2019-03" db="EMBL/GenBank/DDBJ databases">
        <title>Genomics of glacier-inhabiting Cryobacterium strains.</title>
        <authorList>
            <person name="Liu Q."/>
            <person name="Xin Y.-H."/>
        </authorList>
    </citation>
    <scope>NUCLEOTIDE SEQUENCE [LARGE SCALE GENOMIC DNA]</scope>
    <source>
        <strain evidence="7 8">Hh4</strain>
    </source>
</reference>
<keyword evidence="2" id="KW-0285">Flavoprotein</keyword>